<feature type="domain" description="SD-repeat containing protein B" evidence="5">
    <location>
        <begin position="581"/>
        <end position="642"/>
    </location>
</feature>
<feature type="domain" description="Secretion system C-terminal sorting" evidence="6">
    <location>
        <begin position="972"/>
        <end position="1048"/>
    </location>
</feature>
<protein>
    <recommendedName>
        <fullName evidence="10">T9SS C-terminal target domain-containing protein</fullName>
    </recommendedName>
</protein>
<gene>
    <name evidence="8" type="ORF">GCM10023093_07590</name>
</gene>
<accession>A0ABP8N918</accession>
<keyword evidence="9" id="KW-1185">Reference proteome</keyword>
<reference evidence="9" key="1">
    <citation type="journal article" date="2019" name="Int. J. Syst. Evol. Microbiol.">
        <title>The Global Catalogue of Microorganisms (GCM) 10K type strain sequencing project: providing services to taxonomists for standard genome sequencing and annotation.</title>
        <authorList>
            <consortium name="The Broad Institute Genomics Platform"/>
            <consortium name="The Broad Institute Genome Sequencing Center for Infectious Disease"/>
            <person name="Wu L."/>
            <person name="Ma J."/>
        </authorList>
    </citation>
    <scope>NUCLEOTIDE SEQUENCE [LARGE SCALE GENOMIC DNA]</scope>
    <source>
        <strain evidence="9">JCM 32105</strain>
    </source>
</reference>
<evidence type="ECO:0000256" key="2">
    <source>
        <dbReference type="ARBA" id="ARBA00022525"/>
    </source>
</evidence>
<dbReference type="Gene3D" id="2.60.40.10">
    <property type="entry name" value="Immunoglobulins"/>
    <property type="match status" value="1"/>
</dbReference>
<dbReference type="SUPFAM" id="SSF117074">
    <property type="entry name" value="Hypothetical protein PA1324"/>
    <property type="match status" value="1"/>
</dbReference>
<dbReference type="InterPro" id="IPR025667">
    <property type="entry name" value="SprB_repeat"/>
</dbReference>
<dbReference type="EMBL" id="BAABFA010000006">
    <property type="protein sequence ID" value="GAA4461947.1"/>
    <property type="molecule type" value="Genomic_DNA"/>
</dbReference>
<evidence type="ECO:0000256" key="3">
    <source>
        <dbReference type="ARBA" id="ARBA00022729"/>
    </source>
</evidence>
<evidence type="ECO:0000313" key="8">
    <source>
        <dbReference type="EMBL" id="GAA4461947.1"/>
    </source>
</evidence>
<dbReference type="InterPro" id="IPR026444">
    <property type="entry name" value="Secre_tail"/>
</dbReference>
<comment type="caution">
    <text evidence="8">The sequence shown here is derived from an EMBL/GenBank/DDBJ whole genome shotgun (WGS) entry which is preliminary data.</text>
</comment>
<feature type="signal peptide" evidence="4">
    <location>
        <begin position="1"/>
        <end position="21"/>
    </location>
</feature>
<dbReference type="Proteomes" id="UP001500067">
    <property type="component" value="Unassembled WGS sequence"/>
</dbReference>
<feature type="domain" description="DUF7619" evidence="7">
    <location>
        <begin position="810"/>
        <end position="948"/>
    </location>
</feature>
<evidence type="ECO:0000259" key="6">
    <source>
        <dbReference type="Pfam" id="PF18962"/>
    </source>
</evidence>
<dbReference type="InterPro" id="IPR013783">
    <property type="entry name" value="Ig-like_fold"/>
</dbReference>
<dbReference type="Gene3D" id="2.60.40.740">
    <property type="match status" value="2"/>
</dbReference>
<dbReference type="InterPro" id="IPR033764">
    <property type="entry name" value="Sdr_B"/>
</dbReference>
<dbReference type="Pfam" id="PF13573">
    <property type="entry name" value="SprB"/>
    <property type="match status" value="4"/>
</dbReference>
<keyword evidence="3 4" id="KW-0732">Signal</keyword>
<dbReference type="Pfam" id="PF17210">
    <property type="entry name" value="SdrD_B"/>
    <property type="match status" value="1"/>
</dbReference>
<dbReference type="NCBIfam" id="TIGR04183">
    <property type="entry name" value="Por_Secre_tail"/>
    <property type="match status" value="1"/>
</dbReference>
<proteinExistence type="predicted"/>
<dbReference type="InterPro" id="IPR055353">
    <property type="entry name" value="DUF7619"/>
</dbReference>
<evidence type="ECO:0000256" key="1">
    <source>
        <dbReference type="ARBA" id="ARBA00004613"/>
    </source>
</evidence>
<dbReference type="Pfam" id="PF24595">
    <property type="entry name" value="DUF7619"/>
    <property type="match status" value="1"/>
</dbReference>
<comment type="subcellular location">
    <subcellularLocation>
        <location evidence="1">Secreted</location>
    </subcellularLocation>
</comment>
<evidence type="ECO:0000313" key="9">
    <source>
        <dbReference type="Proteomes" id="UP001500067"/>
    </source>
</evidence>
<evidence type="ECO:0000259" key="5">
    <source>
        <dbReference type="Pfam" id="PF17210"/>
    </source>
</evidence>
<dbReference type="Pfam" id="PF18962">
    <property type="entry name" value="Por_Secre_tail"/>
    <property type="match status" value="1"/>
</dbReference>
<keyword evidence="2" id="KW-0964">Secreted</keyword>
<name>A0ABP8N918_9BACT</name>
<evidence type="ECO:0000259" key="7">
    <source>
        <dbReference type="Pfam" id="PF24595"/>
    </source>
</evidence>
<evidence type="ECO:0008006" key="10">
    <source>
        <dbReference type="Google" id="ProtNLM"/>
    </source>
</evidence>
<organism evidence="8 9">
    <name type="scientific">Nemorincola caseinilytica</name>
    <dbReference type="NCBI Taxonomy" id="2054315"/>
    <lineage>
        <taxon>Bacteria</taxon>
        <taxon>Pseudomonadati</taxon>
        <taxon>Bacteroidota</taxon>
        <taxon>Chitinophagia</taxon>
        <taxon>Chitinophagales</taxon>
        <taxon>Chitinophagaceae</taxon>
        <taxon>Nemorincola</taxon>
    </lineage>
</organism>
<dbReference type="RefSeq" id="WP_345078776.1">
    <property type="nucleotide sequence ID" value="NZ_BAABFA010000006.1"/>
</dbReference>
<sequence length="1050" mass="109070">MKRLLSLFLLVAAAVPSFSQTATFSLPVTPCNNDGVLTAIFTGLTPPLTVQWTTMGTTGTTITHSGVMGMTDGLTGYSGGPVYITAYDGTSMASNYYPGTPPLTYTLTSTPNICPALGSVSGTASGGTAPYTFQWYDRSTGSVVASGATASLPEGDYGVIVTDAAGCTFGSRYISDTGGSIGYVGYTATVTATPANCTDGTATVVAVGASAVPPLSYLWNTGATTPGITGLTTGSYQVEITDALGCRATTDYGSIMSIYDSLNVFVPQTTVISVPSTITPATCTSSDGAIATFPSGGTAPYTYSWSNGATTGSQTGLTAGFYYLTVTDANGCIGTSGMSVTAATPILITASSSPSLCTSSTGNASIIITGGTAPYSTTWYTTPVQTSPTATLLPPGTYGFQVTDAVGCVTTGAVTVAPINIITGAFTSTSPLCALSNGTINVTPAGGAAPYTYLWSTGATTATLGSVPQGSYSVRITDNMGCKKNLSYYLPSYSPVGVGLSTTDATCIFNNDGSIIATPFGGTAPYSYGWSTGGTAATITGVGTGHYSIHVTDASGCTASNHAFLNYDHTNTSCYCTIEGTIYNDANANCTQDAGENGINHIQVHCTGIGYTYTDAAGHYSFIVPSGSYTVTETVQSYYPLSPCQTNGIPVLVAASTACVHTINFANAAVPVHNLRISTSSLVPPVPGNVYKQRVVVVNEGTVTEDSIQSSYRHFGQLLLPTFTPSSVYAPVTGVPYNYMSPALGFPSLAPGTSQDFVLNYNVPTTIPLGTVVNFRDSVGWNSPVSTWLADNTPANNVAQHAAIVVASYDPNYKEVTPRGTGANGIIYANDTVLEYTVHFQNLGTWYAQDVVVLDTLDSDVDWTTLHPVYESAPCKISLYTAGTQKVAKFTFNNINLPPQMFDDLRSNGMFTYTVRVNPGIAVGTQIRNRASIYFDYNEPVITNWTLNTLGSTGGPSVVNNTPQATANTLTVYPNPAGDVFHVVVNTEKGGATTMIITDVTGKTMLNKTVTLAPGTQAIATDIRNFSAGIYFVNVHVDGASYTQKLVVVK</sequence>
<evidence type="ECO:0000256" key="4">
    <source>
        <dbReference type="SAM" id="SignalP"/>
    </source>
</evidence>
<feature type="chain" id="PRO_5046302837" description="T9SS C-terminal target domain-containing protein" evidence="4">
    <location>
        <begin position="22"/>
        <end position="1050"/>
    </location>
</feature>